<evidence type="ECO:0000313" key="2">
    <source>
        <dbReference type="Proteomes" id="UP000078046"/>
    </source>
</evidence>
<dbReference type="CDD" id="cd20520">
    <property type="entry name" value="CYCLIN_CCNE_rpt2"/>
    <property type="match status" value="1"/>
</dbReference>
<dbReference type="AlphaFoldDB" id="A0A177B3D6"/>
<protein>
    <submittedName>
        <fullName evidence="1">Uncharacterized protein</fullName>
    </submittedName>
</protein>
<dbReference type="Proteomes" id="UP000078046">
    <property type="component" value="Unassembled WGS sequence"/>
</dbReference>
<dbReference type="EMBL" id="LWCA01000385">
    <property type="protein sequence ID" value="OAF68797.1"/>
    <property type="molecule type" value="Genomic_DNA"/>
</dbReference>
<dbReference type="SUPFAM" id="SSF47954">
    <property type="entry name" value="Cyclin-like"/>
    <property type="match status" value="1"/>
</dbReference>
<dbReference type="InterPro" id="IPR036915">
    <property type="entry name" value="Cyclin-like_sf"/>
</dbReference>
<organism evidence="1 2">
    <name type="scientific">Intoshia linei</name>
    <dbReference type="NCBI Taxonomy" id="1819745"/>
    <lineage>
        <taxon>Eukaryota</taxon>
        <taxon>Metazoa</taxon>
        <taxon>Spiralia</taxon>
        <taxon>Lophotrochozoa</taxon>
        <taxon>Mesozoa</taxon>
        <taxon>Orthonectida</taxon>
        <taxon>Rhopaluridae</taxon>
        <taxon>Intoshia</taxon>
    </lineage>
</organism>
<comment type="caution">
    <text evidence="1">The sequence shown here is derived from an EMBL/GenBank/DDBJ whole genome shotgun (WGS) entry which is preliminary data.</text>
</comment>
<gene>
    <name evidence="1" type="ORF">A3Q56_03445</name>
</gene>
<accession>A0A177B3D6</accession>
<dbReference type="OrthoDB" id="5590282at2759"/>
<evidence type="ECO:0000313" key="1">
    <source>
        <dbReference type="EMBL" id="OAF68797.1"/>
    </source>
</evidence>
<sequence>MRTSIYFLRTAVREFNKEYFSIGMFLQLCRIIDFILMDERSLNFSYNQLVASVLNHTFADDVVYELSGYTREELIPCIYWMTPYIEILSTLPRVSLKKFEKMNPSQFHNIQTITFDTKIMGYLAQIEENMIKNGKHVAIDKEQESIFE</sequence>
<reference evidence="1 2" key="1">
    <citation type="submission" date="2016-04" db="EMBL/GenBank/DDBJ databases">
        <title>The genome of Intoshia linei affirms orthonectids as highly simplified spiralians.</title>
        <authorList>
            <person name="Mikhailov K.V."/>
            <person name="Slusarev G.S."/>
            <person name="Nikitin M.A."/>
            <person name="Logacheva M.D."/>
            <person name="Penin A."/>
            <person name="Aleoshin V."/>
            <person name="Panchin Y.V."/>
        </authorList>
    </citation>
    <scope>NUCLEOTIDE SEQUENCE [LARGE SCALE GENOMIC DNA]</scope>
    <source>
        <strain evidence="1">Intl2013</strain>
        <tissue evidence="1">Whole animal</tissue>
    </source>
</reference>
<dbReference type="Gene3D" id="1.10.472.10">
    <property type="entry name" value="Cyclin-like"/>
    <property type="match status" value="1"/>
</dbReference>
<proteinExistence type="predicted"/>
<name>A0A177B3D6_9BILA</name>
<keyword evidence="2" id="KW-1185">Reference proteome</keyword>